<protein>
    <submittedName>
        <fullName evidence="2">Uncharacterized protein</fullName>
    </submittedName>
</protein>
<dbReference type="EMBL" id="CADCVP010000088">
    <property type="protein sequence ID" value="CAA9479027.1"/>
    <property type="molecule type" value="Genomic_DNA"/>
</dbReference>
<feature type="region of interest" description="Disordered" evidence="1">
    <location>
        <begin position="1"/>
        <end position="42"/>
    </location>
</feature>
<feature type="non-terminal residue" evidence="2">
    <location>
        <position position="42"/>
    </location>
</feature>
<gene>
    <name evidence="2" type="ORF">AVDCRST_MAG69-652</name>
</gene>
<evidence type="ECO:0000256" key="1">
    <source>
        <dbReference type="SAM" id="MobiDB-lite"/>
    </source>
</evidence>
<feature type="compositionally biased region" description="Basic residues" evidence="1">
    <location>
        <begin position="1"/>
        <end position="15"/>
    </location>
</feature>
<dbReference type="AlphaFoldDB" id="A0A6J4RW26"/>
<organism evidence="2">
    <name type="scientific">uncultured Solirubrobacteraceae bacterium</name>
    <dbReference type="NCBI Taxonomy" id="1162706"/>
    <lineage>
        <taxon>Bacteria</taxon>
        <taxon>Bacillati</taxon>
        <taxon>Actinomycetota</taxon>
        <taxon>Thermoleophilia</taxon>
        <taxon>Solirubrobacterales</taxon>
        <taxon>Solirubrobacteraceae</taxon>
        <taxon>environmental samples</taxon>
    </lineage>
</organism>
<proteinExistence type="predicted"/>
<reference evidence="2" key="1">
    <citation type="submission" date="2020-02" db="EMBL/GenBank/DDBJ databases">
        <authorList>
            <person name="Meier V. D."/>
        </authorList>
    </citation>
    <scope>NUCLEOTIDE SEQUENCE</scope>
    <source>
        <strain evidence="2">AVDCRST_MAG69</strain>
    </source>
</reference>
<evidence type="ECO:0000313" key="2">
    <source>
        <dbReference type="EMBL" id="CAA9479027.1"/>
    </source>
</evidence>
<sequence length="42" mass="4801">DHRRGARQLRRRARSPVRIPPLLHGPPAGRRHRPRPLLPGGL</sequence>
<feature type="non-terminal residue" evidence="2">
    <location>
        <position position="1"/>
    </location>
</feature>
<accession>A0A6J4RW26</accession>
<name>A0A6J4RW26_9ACTN</name>